<organism evidence="1">
    <name type="scientific">Arundo donax</name>
    <name type="common">Giant reed</name>
    <name type="synonym">Donax arundinaceus</name>
    <dbReference type="NCBI Taxonomy" id="35708"/>
    <lineage>
        <taxon>Eukaryota</taxon>
        <taxon>Viridiplantae</taxon>
        <taxon>Streptophyta</taxon>
        <taxon>Embryophyta</taxon>
        <taxon>Tracheophyta</taxon>
        <taxon>Spermatophyta</taxon>
        <taxon>Magnoliopsida</taxon>
        <taxon>Liliopsida</taxon>
        <taxon>Poales</taxon>
        <taxon>Poaceae</taxon>
        <taxon>PACMAD clade</taxon>
        <taxon>Arundinoideae</taxon>
        <taxon>Arundineae</taxon>
        <taxon>Arundo</taxon>
    </lineage>
</organism>
<dbReference type="EMBL" id="GBRH01166849">
    <property type="protein sequence ID" value="JAE31047.1"/>
    <property type="molecule type" value="Transcribed_RNA"/>
</dbReference>
<dbReference type="AlphaFoldDB" id="A0A0A9H2P6"/>
<protein>
    <submittedName>
        <fullName evidence="1">Uncharacterized protein</fullName>
    </submittedName>
</protein>
<reference evidence="1" key="1">
    <citation type="submission" date="2014-09" db="EMBL/GenBank/DDBJ databases">
        <authorList>
            <person name="Magalhaes I.L.F."/>
            <person name="Oliveira U."/>
            <person name="Santos F.R."/>
            <person name="Vidigal T.H.D.A."/>
            <person name="Brescovit A.D."/>
            <person name="Santos A.J."/>
        </authorList>
    </citation>
    <scope>NUCLEOTIDE SEQUENCE</scope>
    <source>
        <tissue evidence="1">Shoot tissue taken approximately 20 cm above the soil surface</tissue>
    </source>
</reference>
<sequence>MKASTCSGSRFFFSLASVAQWLVPKSFLLASNSTIDGVMLNQKMLSGPRLIADPA</sequence>
<accession>A0A0A9H2P6</accession>
<dbReference type="EMBL" id="GBRH01178266">
    <property type="protein sequence ID" value="JAE19630.1"/>
    <property type="molecule type" value="Transcribed_RNA"/>
</dbReference>
<reference evidence="1" key="2">
    <citation type="journal article" date="2015" name="Data Brief">
        <title>Shoot transcriptome of the giant reed, Arundo donax.</title>
        <authorList>
            <person name="Barrero R.A."/>
            <person name="Guerrero F.D."/>
            <person name="Moolhuijzen P."/>
            <person name="Goolsby J.A."/>
            <person name="Tidwell J."/>
            <person name="Bellgard S.E."/>
            <person name="Bellgard M.I."/>
        </authorList>
    </citation>
    <scope>NUCLEOTIDE SEQUENCE</scope>
    <source>
        <tissue evidence="1">Shoot tissue taken approximately 20 cm above the soil surface</tissue>
    </source>
</reference>
<name>A0A0A9H2P6_ARUDO</name>
<evidence type="ECO:0000313" key="1">
    <source>
        <dbReference type="EMBL" id="JAE31047.1"/>
    </source>
</evidence>
<proteinExistence type="predicted"/>